<accession>A0A6N3YZ69</accession>
<dbReference type="Gene3D" id="1.10.10.60">
    <property type="entry name" value="Homeodomain-like"/>
    <property type="match status" value="1"/>
</dbReference>
<dbReference type="PANTHER" id="PTHR47894">
    <property type="entry name" value="HTH-TYPE TRANSCRIPTIONAL REGULATOR GADX"/>
    <property type="match status" value="1"/>
</dbReference>
<dbReference type="AlphaFoldDB" id="A0A6N3YZ69"/>
<dbReference type="SMART" id="SM00342">
    <property type="entry name" value="HTH_ARAC"/>
    <property type="match status" value="1"/>
</dbReference>
<organism evidence="5 6">
    <name type="scientific">Aliivibrio fischeri</name>
    <name type="common">Vibrio fischeri</name>
    <dbReference type="NCBI Taxonomy" id="668"/>
    <lineage>
        <taxon>Bacteria</taxon>
        <taxon>Pseudomonadati</taxon>
        <taxon>Pseudomonadota</taxon>
        <taxon>Gammaproteobacteria</taxon>
        <taxon>Vibrionales</taxon>
        <taxon>Vibrionaceae</taxon>
        <taxon>Aliivibrio</taxon>
    </lineage>
</organism>
<gene>
    <name evidence="5" type="ORF">GNP77_04525</name>
</gene>
<evidence type="ECO:0000313" key="6">
    <source>
        <dbReference type="Proteomes" id="UP000435323"/>
    </source>
</evidence>
<proteinExistence type="predicted"/>
<evidence type="ECO:0000256" key="3">
    <source>
        <dbReference type="ARBA" id="ARBA00023163"/>
    </source>
</evidence>
<dbReference type="EMBL" id="WOBO01000004">
    <property type="protein sequence ID" value="MUK44641.1"/>
    <property type="molecule type" value="Genomic_DNA"/>
</dbReference>
<keyword evidence="1" id="KW-0805">Transcription regulation</keyword>
<dbReference type="GO" id="GO:0003700">
    <property type="term" value="F:DNA-binding transcription factor activity"/>
    <property type="evidence" value="ECO:0007669"/>
    <property type="project" value="InterPro"/>
</dbReference>
<keyword evidence="3" id="KW-0804">Transcription</keyword>
<dbReference type="GO" id="GO:0005829">
    <property type="term" value="C:cytosol"/>
    <property type="evidence" value="ECO:0007669"/>
    <property type="project" value="TreeGrafter"/>
</dbReference>
<dbReference type="GO" id="GO:0000976">
    <property type="term" value="F:transcription cis-regulatory region binding"/>
    <property type="evidence" value="ECO:0007669"/>
    <property type="project" value="TreeGrafter"/>
</dbReference>
<reference evidence="5 6" key="1">
    <citation type="submission" date="2019-11" db="EMBL/GenBank/DDBJ databases">
        <title>Using colonization assays and comparative genomics to discover symbiosis behaviors and factors in Vibrio fischeri.</title>
        <authorList>
            <person name="Bongrand C."/>
            <person name="Moriano-Gutierrez S."/>
            <person name="Arevalo P."/>
            <person name="Mcfall-Ngai M."/>
            <person name="Visick K."/>
            <person name="Polz M.F."/>
            <person name="Ruby E.G."/>
        </authorList>
    </citation>
    <scope>NUCLEOTIDE SEQUENCE [LARGE SCALE GENOMIC DNA]</scope>
    <source>
        <strain evidence="6">emors.3.2</strain>
    </source>
</reference>
<evidence type="ECO:0000256" key="1">
    <source>
        <dbReference type="ARBA" id="ARBA00023015"/>
    </source>
</evidence>
<dbReference type="RefSeq" id="WP_155657067.1">
    <property type="nucleotide sequence ID" value="NZ_WOBO01000004.1"/>
</dbReference>
<dbReference type="InterPro" id="IPR020449">
    <property type="entry name" value="Tscrpt_reg_AraC-type_HTH"/>
</dbReference>
<dbReference type="PRINTS" id="PR00032">
    <property type="entry name" value="HTHARAC"/>
</dbReference>
<dbReference type="PROSITE" id="PS01124">
    <property type="entry name" value="HTH_ARAC_FAMILY_2"/>
    <property type="match status" value="1"/>
</dbReference>
<evidence type="ECO:0000256" key="2">
    <source>
        <dbReference type="ARBA" id="ARBA00023125"/>
    </source>
</evidence>
<keyword evidence="2" id="KW-0238">DNA-binding</keyword>
<evidence type="ECO:0000313" key="5">
    <source>
        <dbReference type="EMBL" id="MUK44641.1"/>
    </source>
</evidence>
<dbReference type="PANTHER" id="PTHR47894:SF4">
    <property type="entry name" value="HTH-TYPE TRANSCRIPTIONAL REGULATOR GADX"/>
    <property type="match status" value="1"/>
</dbReference>
<dbReference type="Pfam" id="PF12833">
    <property type="entry name" value="HTH_18"/>
    <property type="match status" value="1"/>
</dbReference>
<dbReference type="InterPro" id="IPR018060">
    <property type="entry name" value="HTH_AraC"/>
</dbReference>
<evidence type="ECO:0000259" key="4">
    <source>
        <dbReference type="PROSITE" id="PS01124"/>
    </source>
</evidence>
<dbReference type="SUPFAM" id="SSF46689">
    <property type="entry name" value="Homeodomain-like"/>
    <property type="match status" value="1"/>
</dbReference>
<dbReference type="InterPro" id="IPR009057">
    <property type="entry name" value="Homeodomain-like_sf"/>
</dbReference>
<sequence>MPSSNTVPLPMIRTGYTKILIDVFAKHGINIQELLRDSGLPPDLFNTDKDYLPTEPVKRLIYLLSSQVGINNFSELLRLAFRQRIIPQILKQFSEAVTVKEALEKASDVFKSDSPGSSISFEEEYNKHWFCRSTPYENSVYFLWSEVFAVLYIIELIQALTKTNWFPQQIRIQHNDADALLSSLNSKTQLFIGQHTTAVLIDDDILHKEIHISHSDTEQKQPLVEWHSSFSDSVFTALLPYVREHSLTVNQAAKLLNMTPRTFQRRLKEERTSFRQIKESLMLSVSCELMEEGHSLTHISNQLGYNNISHFSRAFKRISGLTPKLYKKTILGLQN</sequence>
<protein>
    <submittedName>
        <fullName evidence="5">Helix-turn-helix domain-containing protein</fullName>
    </submittedName>
</protein>
<comment type="caution">
    <text evidence="5">The sequence shown here is derived from an EMBL/GenBank/DDBJ whole genome shotgun (WGS) entry which is preliminary data.</text>
</comment>
<feature type="domain" description="HTH araC/xylS-type" evidence="4">
    <location>
        <begin position="232"/>
        <end position="329"/>
    </location>
</feature>
<name>A0A6N3YZ69_ALIFS</name>
<dbReference type="Proteomes" id="UP000435323">
    <property type="component" value="Unassembled WGS sequence"/>
</dbReference>